<evidence type="ECO:0000313" key="4">
    <source>
        <dbReference type="EMBL" id="MFI9102368.1"/>
    </source>
</evidence>
<evidence type="ECO:0000256" key="2">
    <source>
        <dbReference type="ARBA" id="ARBA00023157"/>
    </source>
</evidence>
<evidence type="ECO:0000259" key="3">
    <source>
        <dbReference type="SMART" id="SM00560"/>
    </source>
</evidence>
<dbReference type="Proteomes" id="UP001614394">
    <property type="component" value="Unassembled WGS sequence"/>
</dbReference>
<dbReference type="Pfam" id="PF13385">
    <property type="entry name" value="Laminin_G_3"/>
    <property type="match status" value="2"/>
</dbReference>
<comment type="caution">
    <text evidence="4">The sequence shown here is derived from an EMBL/GenBank/DDBJ whole genome shotgun (WGS) entry which is preliminary data.</text>
</comment>
<accession>A0ABW8C7H2</accession>
<dbReference type="PANTHER" id="PTHR46943:SF1">
    <property type="entry name" value="PENTRAXIN-RELATED PROTEIN PTX3"/>
    <property type="match status" value="1"/>
</dbReference>
<protein>
    <submittedName>
        <fullName evidence="4">LamG-like jellyroll fold domain-containing protein</fullName>
    </submittedName>
</protein>
<keyword evidence="1" id="KW-0732">Signal</keyword>
<feature type="domain" description="LamG-like jellyroll fold" evidence="3">
    <location>
        <begin position="997"/>
        <end position="1140"/>
    </location>
</feature>
<keyword evidence="2" id="KW-1015">Disulfide bond</keyword>
<sequence length="1379" mass="145933">MTAAQDAREAPSEEIALAAAKAGGEPVEVTRLRQERREVFANPQGTFTAQEYTQPVRTQRGGTWVPVDETLVQRADGGWSPKAATVEIEFSGGGTGAFARMNRAGREYALTWPDGALPQPKVDGNTARYAEVLPGVDLAVRADAEGFAHYLIIKTAAAAANPALDQIELGLSTKGLKVEESADGSLKAVDAAVGGTVFESGRAVMWDTSTGGGAPAARTRAAAGPVAEPKAELDAADGGRKAAVGLDVAGNKITLTPDAGLLRGANTVYPVVVDPIPKTTSRTAWTSVMSGMPKEQDWAYSGSAGMGKCPTNYNPTQCANIGVRRLLFTFPTSFYAGKQIISSQFSARVESVYWADARAEPVDLYRIGDKNYTVTAGSNWSNTVDDWSDYLMTTDTAISPTSCSSTGTNLNMKNGELLTEVQTAAAGSWSSMSLGLKAKDESNFPGWKRICGNTFLQIEYNTPPLQVDYRLMSSNPGGKCVRDAASAPYADVLPQLSAEARDPDHTASNTDQVKMQFQVSYTDKAGAEKSYLAETGYKSPSAGTAFTHQVVQPAAGNGVGMWAPSLGTVYQRNVANSGGNDAEFKYGSSGMTPLSGDWNGDGVDSIGMYDPTTSTFYLRNDNSAGGNDYEIRFGNAGDLPVAGDWNGDGKDTIGVWRPGNHFFYLNNELTNSVADYAFNYGGTGMTPIAGDWNGNGIDSIGMFLPATYRFYVRNENSSGGNSYEMSFGSAIDKPVVGDWNGDKIDTIGVWRPSNHYYYLNNESTNNVADLSFVYGGTGMLPIIGTWRSDAAIPATSLISWQVRAFDGDAWGPWSAANGGLRCFVRRDAARPKAPAVSADPYKADETVRDGVGTPGKFTFDAEDNDVQGYRYTFDGEATATKPTTKGDAVTVNWTPLWAGRHSVTVEAYDGAGNTSSVPAYYEFLVSDGKAPAGQWNLADQAGSSEAHDETAAHAATAGPGAAFGVSGPGGTADYAAHLDGSAGAYLDSGGKVLDTDASFSVSAWVKPAAVDRNMAVVSQDGTDESGFVLGYDAGSKAFVFSTPDADGEMTTRYQATATGYEVKANQWYLVTGVFDATDPAKPQLKIYVNDHAAWSAARPVKWSAQGNFQIGRAMSAGGYRDPFQGDLAEVRAYDRILPSAQVAELMTVKPTRKAYWQLDQATGNSVANVQANGAPLLVHGASIYQQADDLSDPALTGSGHLQLDGVDDWADTAAPVVSGAGSFTVAVRARLTSLDPTRSQTVLSLPGHNADRLVVRYQAASQRWELAVTDADSTSPKVTTVTDGDSLPTADFPGSHLAVTYDAFTHQVRLYVDGNHTDTATGVDTAHWPSTGGVQIGRSAQAGGSAYFAGAIDEVRMYEGAVDQVAIQRMAVNLPVSDL</sequence>
<dbReference type="InterPro" id="IPR042837">
    <property type="entry name" value="PTX3"/>
</dbReference>
<feature type="domain" description="LamG-like jellyroll fold" evidence="3">
    <location>
        <begin position="1221"/>
        <end position="1365"/>
    </location>
</feature>
<dbReference type="InterPro" id="IPR028994">
    <property type="entry name" value="Integrin_alpha_N"/>
</dbReference>
<dbReference type="InterPro" id="IPR013320">
    <property type="entry name" value="ConA-like_dom_sf"/>
</dbReference>
<keyword evidence="5" id="KW-1185">Reference proteome</keyword>
<dbReference type="Gene3D" id="2.60.120.200">
    <property type="match status" value="2"/>
</dbReference>
<dbReference type="Gene3D" id="2.60.40.10">
    <property type="entry name" value="Immunoglobulins"/>
    <property type="match status" value="1"/>
</dbReference>
<dbReference type="InterPro" id="IPR013783">
    <property type="entry name" value="Ig-like_fold"/>
</dbReference>
<reference evidence="4 5" key="1">
    <citation type="submission" date="2024-10" db="EMBL/GenBank/DDBJ databases">
        <title>The Natural Products Discovery Center: Release of the First 8490 Sequenced Strains for Exploring Actinobacteria Biosynthetic Diversity.</title>
        <authorList>
            <person name="Kalkreuter E."/>
            <person name="Kautsar S.A."/>
            <person name="Yang D."/>
            <person name="Bader C.D."/>
            <person name="Teijaro C.N."/>
            <person name="Fluegel L."/>
            <person name="Davis C.M."/>
            <person name="Simpson J.R."/>
            <person name="Lauterbach L."/>
            <person name="Steele A.D."/>
            <person name="Gui C."/>
            <person name="Meng S."/>
            <person name="Li G."/>
            <person name="Viehrig K."/>
            <person name="Ye F."/>
            <person name="Su P."/>
            <person name="Kiefer A.F."/>
            <person name="Nichols A."/>
            <person name="Cepeda A.J."/>
            <person name="Yan W."/>
            <person name="Fan B."/>
            <person name="Jiang Y."/>
            <person name="Adhikari A."/>
            <person name="Zheng C.-J."/>
            <person name="Schuster L."/>
            <person name="Cowan T.M."/>
            <person name="Smanski M.J."/>
            <person name="Chevrette M.G."/>
            <person name="De Carvalho L.P.S."/>
            <person name="Shen B."/>
        </authorList>
    </citation>
    <scope>NUCLEOTIDE SEQUENCE [LARGE SCALE GENOMIC DNA]</scope>
    <source>
        <strain evidence="4 5">NPDC053399</strain>
    </source>
</reference>
<gene>
    <name evidence="4" type="ORF">ACIGXA_17765</name>
</gene>
<dbReference type="SMART" id="SM00560">
    <property type="entry name" value="LamGL"/>
    <property type="match status" value="2"/>
</dbReference>
<evidence type="ECO:0000313" key="5">
    <source>
        <dbReference type="Proteomes" id="UP001614394"/>
    </source>
</evidence>
<name>A0ABW8C7H2_9ACTN</name>
<evidence type="ECO:0000256" key="1">
    <source>
        <dbReference type="ARBA" id="ARBA00022729"/>
    </source>
</evidence>
<organism evidence="4 5">
    <name type="scientific">Streptomyces fildesensis</name>
    <dbReference type="NCBI Taxonomy" id="375757"/>
    <lineage>
        <taxon>Bacteria</taxon>
        <taxon>Bacillati</taxon>
        <taxon>Actinomycetota</taxon>
        <taxon>Actinomycetes</taxon>
        <taxon>Kitasatosporales</taxon>
        <taxon>Streptomycetaceae</taxon>
        <taxon>Streptomyces</taxon>
    </lineage>
</organism>
<dbReference type="PANTHER" id="PTHR46943">
    <property type="entry name" value="PENTRAXIN-RELATED PROTEIN PTX3"/>
    <property type="match status" value="1"/>
</dbReference>
<dbReference type="SUPFAM" id="SSF69318">
    <property type="entry name" value="Integrin alpha N-terminal domain"/>
    <property type="match status" value="1"/>
</dbReference>
<dbReference type="InterPro" id="IPR006558">
    <property type="entry name" value="LamG-like"/>
</dbReference>
<dbReference type="RefSeq" id="WP_399649987.1">
    <property type="nucleotide sequence ID" value="NZ_JBITYG010000005.1"/>
</dbReference>
<dbReference type="SUPFAM" id="SSF49899">
    <property type="entry name" value="Concanavalin A-like lectins/glucanases"/>
    <property type="match status" value="2"/>
</dbReference>
<dbReference type="EMBL" id="JBITYG010000005">
    <property type="protein sequence ID" value="MFI9102368.1"/>
    <property type="molecule type" value="Genomic_DNA"/>
</dbReference>
<proteinExistence type="predicted"/>